<keyword evidence="3" id="KW-1185">Reference proteome</keyword>
<feature type="region of interest" description="Disordered" evidence="1">
    <location>
        <begin position="1"/>
        <end position="143"/>
    </location>
</feature>
<gene>
    <name evidence="2" type="ORF">TTAC_LOCUS5536</name>
</gene>
<feature type="region of interest" description="Disordered" evidence="1">
    <location>
        <begin position="170"/>
        <end position="292"/>
    </location>
</feature>
<feature type="compositionally biased region" description="Basic residues" evidence="1">
    <location>
        <begin position="222"/>
        <end position="235"/>
    </location>
</feature>
<evidence type="ECO:0000313" key="3">
    <source>
        <dbReference type="Proteomes" id="UP000274429"/>
    </source>
</evidence>
<dbReference type="WBParaSite" id="TTAC_0000555301-mRNA-1">
    <property type="protein sequence ID" value="TTAC_0000555301-mRNA-1"/>
    <property type="gene ID" value="TTAC_0000555301"/>
</dbReference>
<dbReference type="AlphaFoldDB" id="A0A0R3WXR3"/>
<sequence length="315" mass="33723">MPRSTRNSNASKKRILRGGNSSERSRNRTISLDNNKPGTPRKSLRSAKASPAPSVASSSASTVSTTTTTVTRSLRKRAPPSPEKETPSPVQVPINDGTGYKRRRVSVPPSPEPSFAPAPVKGINPTGRKRRGPPKEATAKRAKIALQGEPTKFFGGICVGIVLGAFIINQAPDSTTPGSSSSTSASLKRRHQAVGGRVGGVVEEEEEEHSSYSPIASTSATAKKRGAKRSRRAPKKSSAATEMIEPAILKPSTTENEDVKGMKEKKDEQIEKSEESDELAVPSPSKSPVAEVKTSLSKKELLALQRRQLLQHLDH</sequence>
<protein>
    <submittedName>
        <fullName evidence="2 4">Uncharacterized protein</fullName>
    </submittedName>
</protein>
<reference evidence="2 3" key="2">
    <citation type="submission" date="2018-11" db="EMBL/GenBank/DDBJ databases">
        <authorList>
            <consortium name="Pathogen Informatics"/>
        </authorList>
    </citation>
    <scope>NUCLEOTIDE SEQUENCE [LARGE SCALE GENOMIC DNA]</scope>
</reference>
<evidence type="ECO:0000313" key="4">
    <source>
        <dbReference type="WBParaSite" id="TTAC_0000555301-mRNA-1"/>
    </source>
</evidence>
<evidence type="ECO:0000256" key="1">
    <source>
        <dbReference type="SAM" id="MobiDB-lite"/>
    </source>
</evidence>
<name>A0A0R3WXR3_HYDTA</name>
<reference evidence="4" key="1">
    <citation type="submission" date="2017-02" db="UniProtKB">
        <authorList>
            <consortium name="WormBaseParasite"/>
        </authorList>
    </citation>
    <scope>IDENTIFICATION</scope>
</reference>
<feature type="compositionally biased region" description="Low complexity" evidence="1">
    <location>
        <begin position="174"/>
        <end position="186"/>
    </location>
</feature>
<accession>A0A0R3WXR3</accession>
<feature type="compositionally biased region" description="Low complexity" evidence="1">
    <location>
        <begin position="49"/>
        <end position="71"/>
    </location>
</feature>
<proteinExistence type="predicted"/>
<evidence type="ECO:0000313" key="2">
    <source>
        <dbReference type="EMBL" id="VDM27176.1"/>
    </source>
</evidence>
<feature type="compositionally biased region" description="Basic and acidic residues" evidence="1">
    <location>
        <begin position="257"/>
        <end position="273"/>
    </location>
</feature>
<dbReference type="Proteomes" id="UP000274429">
    <property type="component" value="Unassembled WGS sequence"/>
</dbReference>
<dbReference type="EMBL" id="UYWX01007884">
    <property type="protein sequence ID" value="VDM27176.1"/>
    <property type="molecule type" value="Genomic_DNA"/>
</dbReference>
<organism evidence="4">
    <name type="scientific">Hydatigena taeniaeformis</name>
    <name type="common">Feline tapeworm</name>
    <name type="synonym">Taenia taeniaeformis</name>
    <dbReference type="NCBI Taxonomy" id="6205"/>
    <lineage>
        <taxon>Eukaryota</taxon>
        <taxon>Metazoa</taxon>
        <taxon>Spiralia</taxon>
        <taxon>Lophotrochozoa</taxon>
        <taxon>Platyhelminthes</taxon>
        <taxon>Cestoda</taxon>
        <taxon>Eucestoda</taxon>
        <taxon>Cyclophyllidea</taxon>
        <taxon>Taeniidae</taxon>
        <taxon>Hydatigera</taxon>
    </lineage>
</organism>
<feature type="compositionally biased region" description="Polar residues" evidence="1">
    <location>
        <begin position="1"/>
        <end position="10"/>
    </location>
</feature>